<dbReference type="EMBL" id="BARU01008233">
    <property type="protein sequence ID" value="GAH38527.1"/>
    <property type="molecule type" value="Genomic_DNA"/>
</dbReference>
<accession>X1F0V3</accession>
<feature type="non-terminal residue" evidence="1">
    <location>
        <position position="63"/>
    </location>
</feature>
<gene>
    <name evidence="1" type="ORF">S03H2_16140</name>
</gene>
<comment type="caution">
    <text evidence="1">The sequence shown here is derived from an EMBL/GenBank/DDBJ whole genome shotgun (WGS) entry which is preliminary data.</text>
</comment>
<protein>
    <submittedName>
        <fullName evidence="1">Uncharacterized protein</fullName>
    </submittedName>
</protein>
<organism evidence="1">
    <name type="scientific">marine sediment metagenome</name>
    <dbReference type="NCBI Taxonomy" id="412755"/>
    <lineage>
        <taxon>unclassified sequences</taxon>
        <taxon>metagenomes</taxon>
        <taxon>ecological metagenomes</taxon>
    </lineage>
</organism>
<reference evidence="1" key="1">
    <citation type="journal article" date="2014" name="Front. Microbiol.">
        <title>High frequency of phylogenetically diverse reductive dehalogenase-homologous genes in deep subseafloor sedimentary metagenomes.</title>
        <authorList>
            <person name="Kawai M."/>
            <person name="Futagami T."/>
            <person name="Toyoda A."/>
            <person name="Takaki Y."/>
            <person name="Nishi S."/>
            <person name="Hori S."/>
            <person name="Arai W."/>
            <person name="Tsubouchi T."/>
            <person name="Morono Y."/>
            <person name="Uchiyama I."/>
            <person name="Ito T."/>
            <person name="Fujiyama A."/>
            <person name="Inagaki F."/>
            <person name="Takami H."/>
        </authorList>
    </citation>
    <scope>NUCLEOTIDE SEQUENCE</scope>
    <source>
        <strain evidence="1">Expedition CK06-06</strain>
    </source>
</reference>
<proteinExistence type="predicted"/>
<name>X1F0V3_9ZZZZ</name>
<dbReference type="AlphaFoldDB" id="X1F0V3"/>
<evidence type="ECO:0000313" key="1">
    <source>
        <dbReference type="EMBL" id="GAH38527.1"/>
    </source>
</evidence>
<sequence>MSGIVKNDCKSIITEAIFTSRWALVEGYHNLGERIDTDIRFQKYAKGNYSSLQGLARNLEISG</sequence>